<sequence length="194" mass="21371">MRIKEDFMLLRRLFFSAFLVGAALAISAFTFALTENPFHSFPETIELQSLPLSPISQSQTLYEKYGGYPTVKRIVDDTSAALTVDPIMAPYLLGLGPLSHTPDKLLSCLDQQFSALLGGPYSYPSTSHFRSAPEEGYACSEMQMLQTGLNISVEAFDRFIVILADVLKQNGVEAQDVDTIARALAGLRNDVVER</sequence>
<dbReference type="EMBL" id="JANRMI010000006">
    <property type="protein sequence ID" value="MDG0818105.1"/>
    <property type="molecule type" value="Genomic_DNA"/>
</dbReference>
<name>A0ABT6DPY0_9BACT</name>
<evidence type="ECO:0008006" key="3">
    <source>
        <dbReference type="Google" id="ProtNLM"/>
    </source>
</evidence>
<dbReference type="Gene3D" id="1.10.490.10">
    <property type="entry name" value="Globins"/>
    <property type="match status" value="1"/>
</dbReference>
<reference evidence="1" key="1">
    <citation type="submission" date="2022-08" db="EMBL/GenBank/DDBJ databases">
        <title>Novel Bdellovibrio Species Isolated from Svalbard: Designation Bdellovibrio svalbardensis.</title>
        <authorList>
            <person name="Mitchell R.J."/>
            <person name="Choi S.Y."/>
        </authorList>
    </citation>
    <scope>NUCLEOTIDE SEQUENCE</scope>
    <source>
        <strain evidence="1">PAP01</strain>
    </source>
</reference>
<comment type="caution">
    <text evidence="1">The sequence shown here is derived from an EMBL/GenBank/DDBJ whole genome shotgun (WGS) entry which is preliminary data.</text>
</comment>
<accession>A0ABT6DPY0</accession>
<protein>
    <recommendedName>
        <fullName evidence="3">Group 1 truncated hemoglobin</fullName>
    </recommendedName>
</protein>
<dbReference type="Proteomes" id="UP001152321">
    <property type="component" value="Unassembled WGS sequence"/>
</dbReference>
<dbReference type="InterPro" id="IPR012292">
    <property type="entry name" value="Globin/Proto"/>
</dbReference>
<gene>
    <name evidence="1" type="ORF">NWE73_17110</name>
</gene>
<dbReference type="SUPFAM" id="SSF46458">
    <property type="entry name" value="Globin-like"/>
    <property type="match status" value="1"/>
</dbReference>
<dbReference type="RefSeq" id="WP_277579580.1">
    <property type="nucleotide sequence ID" value="NZ_JANRMI010000006.1"/>
</dbReference>
<evidence type="ECO:0000313" key="2">
    <source>
        <dbReference type="Proteomes" id="UP001152321"/>
    </source>
</evidence>
<organism evidence="1 2">
    <name type="scientific">Bdellovibrio svalbardensis</name>
    <dbReference type="NCBI Taxonomy" id="2972972"/>
    <lineage>
        <taxon>Bacteria</taxon>
        <taxon>Pseudomonadati</taxon>
        <taxon>Bdellovibrionota</taxon>
        <taxon>Bdellovibrionia</taxon>
        <taxon>Bdellovibrionales</taxon>
        <taxon>Pseudobdellovibrionaceae</taxon>
        <taxon>Bdellovibrio</taxon>
    </lineage>
</organism>
<evidence type="ECO:0000313" key="1">
    <source>
        <dbReference type="EMBL" id="MDG0818105.1"/>
    </source>
</evidence>
<keyword evidence="2" id="KW-1185">Reference proteome</keyword>
<proteinExistence type="predicted"/>
<dbReference type="InterPro" id="IPR009050">
    <property type="entry name" value="Globin-like_sf"/>
</dbReference>